<dbReference type="RefSeq" id="WP_102182524.1">
    <property type="nucleotide sequence ID" value="NZ_NMQE01000555.1"/>
</dbReference>
<gene>
    <name evidence="2" type="ORF">CEN46_17440</name>
</gene>
<protein>
    <recommendedName>
        <fullName evidence="1">DUF4351 domain-containing protein</fullName>
    </recommendedName>
</protein>
<sequence length="277" mass="32002">MAFDNLCKLLSETYPDRFATWLLGETPTSIEVLKTELSIEPIRADSVTFLSTPGRILHLEFQVKIETTPPLSLRMLDYWVRLYRRYRLPITQVVILLKPVAEATEIESEFNFEQTRHRYRVVRMWEQDPEIFLQDPALLPLATLAATTNPEQLLSRVAKQVSMIETIEQRREVAARTQLLAGLKFEKGLIRKLFRGEAMRESVIYQEILEEGRQEGRQEGELALLLKLLTRRVGTLPPELQMQIQALPLTQIEELGEALLDFSELADLVAWLQTSQQ</sequence>
<dbReference type="Pfam" id="PF14261">
    <property type="entry name" value="DUF4351"/>
    <property type="match status" value="1"/>
</dbReference>
<comment type="caution">
    <text evidence="2">The sequence shown here is derived from an EMBL/GenBank/DDBJ whole genome shotgun (WGS) entry which is preliminary data.</text>
</comment>
<feature type="domain" description="DUF4351" evidence="1">
    <location>
        <begin position="214"/>
        <end position="272"/>
    </location>
</feature>
<name>A0A2N6LBC3_9CYAN</name>
<dbReference type="AlphaFoldDB" id="A0A2N6LBC3"/>
<dbReference type="PANTHER" id="PTHR34613:SF1">
    <property type="entry name" value="SLL6017 PROTEIN"/>
    <property type="match status" value="1"/>
</dbReference>
<evidence type="ECO:0000313" key="2">
    <source>
        <dbReference type="EMBL" id="PMB19957.1"/>
    </source>
</evidence>
<dbReference type="Proteomes" id="UP000235081">
    <property type="component" value="Unassembled WGS sequence"/>
</dbReference>
<organism evidence="2 3">
    <name type="scientific">Fischerella thermalis CCMEE 5318</name>
    <dbReference type="NCBI Taxonomy" id="2019666"/>
    <lineage>
        <taxon>Bacteria</taxon>
        <taxon>Bacillati</taxon>
        <taxon>Cyanobacteriota</taxon>
        <taxon>Cyanophyceae</taxon>
        <taxon>Nostocales</taxon>
        <taxon>Hapalosiphonaceae</taxon>
        <taxon>Fischerella</taxon>
    </lineage>
</organism>
<dbReference type="EMBL" id="NMQE01000555">
    <property type="protein sequence ID" value="PMB19957.1"/>
    <property type="molecule type" value="Genomic_DNA"/>
</dbReference>
<dbReference type="InterPro" id="IPR025587">
    <property type="entry name" value="DUF4351"/>
</dbReference>
<accession>A0A2N6LBC3</accession>
<evidence type="ECO:0000259" key="1">
    <source>
        <dbReference type="Pfam" id="PF14261"/>
    </source>
</evidence>
<dbReference type="PANTHER" id="PTHR34613">
    <property type="entry name" value="SLL0800 PROTEIN"/>
    <property type="match status" value="1"/>
</dbReference>
<evidence type="ECO:0000313" key="3">
    <source>
        <dbReference type="Proteomes" id="UP000235081"/>
    </source>
</evidence>
<proteinExistence type="predicted"/>
<reference evidence="2 3" key="1">
    <citation type="submission" date="2017-07" db="EMBL/GenBank/DDBJ databases">
        <title>Genomes of Fischerella (Mastigocladus) sp. strains.</title>
        <authorList>
            <person name="Miller S.R."/>
        </authorList>
    </citation>
    <scope>NUCLEOTIDE SEQUENCE [LARGE SCALE GENOMIC DNA]</scope>
    <source>
        <strain evidence="2 3">CCMEE 5318</strain>
    </source>
</reference>